<dbReference type="PANTHER" id="PTHR30521:SF5">
    <property type="entry name" value="BLR4509 PROTEIN"/>
    <property type="match status" value="1"/>
</dbReference>
<dbReference type="GO" id="GO:0020037">
    <property type="term" value="F:heme binding"/>
    <property type="evidence" value="ECO:0007669"/>
    <property type="project" value="InterPro"/>
</dbReference>
<organism evidence="6 7">
    <name type="scientific">Parahaliea aestuarii</name>
    <dbReference type="NCBI Taxonomy" id="1852021"/>
    <lineage>
        <taxon>Bacteria</taxon>
        <taxon>Pseudomonadati</taxon>
        <taxon>Pseudomonadota</taxon>
        <taxon>Gammaproteobacteria</taxon>
        <taxon>Cellvibrionales</taxon>
        <taxon>Halieaceae</taxon>
        <taxon>Parahaliea</taxon>
    </lineage>
</organism>
<dbReference type="PANTHER" id="PTHR30521">
    <property type="entry name" value="DEFERROCHELATASE/PEROXIDASE"/>
    <property type="match status" value="1"/>
</dbReference>
<protein>
    <submittedName>
        <fullName evidence="6">Peroxidase</fullName>
    </submittedName>
</protein>
<evidence type="ECO:0000256" key="2">
    <source>
        <dbReference type="ARBA" id="ARBA00022559"/>
    </source>
</evidence>
<evidence type="ECO:0000256" key="4">
    <source>
        <dbReference type="ARBA" id="ARBA00023002"/>
    </source>
</evidence>
<accession>A0A5C8ZT72</accession>
<evidence type="ECO:0000313" key="6">
    <source>
        <dbReference type="EMBL" id="TXS90647.1"/>
    </source>
</evidence>
<dbReference type="GO" id="GO:0005829">
    <property type="term" value="C:cytosol"/>
    <property type="evidence" value="ECO:0007669"/>
    <property type="project" value="TreeGrafter"/>
</dbReference>
<evidence type="ECO:0000256" key="5">
    <source>
        <dbReference type="ARBA" id="ARBA00023004"/>
    </source>
</evidence>
<evidence type="ECO:0000256" key="1">
    <source>
        <dbReference type="ARBA" id="ARBA00001970"/>
    </source>
</evidence>
<dbReference type="SUPFAM" id="SSF54909">
    <property type="entry name" value="Dimeric alpha+beta barrel"/>
    <property type="match status" value="1"/>
</dbReference>
<evidence type="ECO:0000256" key="3">
    <source>
        <dbReference type="ARBA" id="ARBA00022723"/>
    </source>
</evidence>
<gene>
    <name evidence="6" type="ORF">FVW59_13825</name>
</gene>
<dbReference type="InterPro" id="IPR006314">
    <property type="entry name" value="Dyp_peroxidase"/>
</dbReference>
<dbReference type="GO" id="GO:0046872">
    <property type="term" value="F:metal ion binding"/>
    <property type="evidence" value="ECO:0007669"/>
    <property type="project" value="UniProtKB-KW"/>
</dbReference>
<comment type="caution">
    <text evidence="6">The sequence shown here is derived from an EMBL/GenBank/DDBJ whole genome shotgun (WGS) entry which is preliminary data.</text>
</comment>
<keyword evidence="2 6" id="KW-0575">Peroxidase</keyword>
<keyword evidence="5" id="KW-0408">Iron</keyword>
<keyword evidence="3" id="KW-0479">Metal-binding</keyword>
<reference evidence="6 7" key="1">
    <citation type="submission" date="2019-08" db="EMBL/GenBank/DDBJ databases">
        <title>Parahaliea maris sp. nov., isolated from the surface seawater.</title>
        <authorList>
            <person name="Liu Y."/>
        </authorList>
    </citation>
    <scope>NUCLEOTIDE SEQUENCE [LARGE SCALE GENOMIC DNA]</scope>
    <source>
        <strain evidence="6 7">S2-26</strain>
    </source>
</reference>
<dbReference type="PROSITE" id="PS51404">
    <property type="entry name" value="DYP_PEROXIDASE"/>
    <property type="match status" value="1"/>
</dbReference>
<dbReference type="OrthoDB" id="9781066at2"/>
<comment type="cofactor">
    <cofactor evidence="1">
        <name>heme b</name>
        <dbReference type="ChEBI" id="CHEBI:60344"/>
    </cofactor>
</comment>
<evidence type="ECO:0000313" key="7">
    <source>
        <dbReference type="Proteomes" id="UP000321933"/>
    </source>
</evidence>
<dbReference type="AlphaFoldDB" id="A0A5C8ZT72"/>
<dbReference type="InterPro" id="IPR011008">
    <property type="entry name" value="Dimeric_a/b-barrel"/>
</dbReference>
<name>A0A5C8ZT72_9GAMM</name>
<sequence>MAFDDVQGLVRFGHGHLSRSVFHLLWIVDVEAARAWLQQAPVTSAAAGGERPAQVLQLAFSAAGLCALGIDREIVSDFSAEFNAGMAGDSNRSRRLGDIGANDPGRWRWGGAGASAPHVLLLLYADDSRIEDWQSELFDAAFEQAFERRIALPGELGAGREHFGFVDGISQPEIDWQGDRSVDSHRRSTYSNRLAPGEILLGYPNEYGLYTRRPLLDPARCPAAAVLPEATEQPQLKDLGRNGSYLVLRQLSQDVPAFWQFLDRVAQGDETRREQLAQAMVGRKRDGEPLLEARGLNAFDYDDDPAGQRCPLGAHVRRANPRTGDFPPHSSGILKRLLRTLGFGSQSGRDDLVAATRFHRLLRRGRIYGGALGVAEALATEAGGVASEEERGLLFVCLGASISRQFEFVQNAWLDSAKFAGLRDESDPLLGHRQPMPGGLATDHFSIPRAGRPADRVEGLPQFVQVRGGEYFFLPGLRALRFIAGGGQ</sequence>
<proteinExistence type="predicted"/>
<dbReference type="GO" id="GO:0004601">
    <property type="term" value="F:peroxidase activity"/>
    <property type="evidence" value="ECO:0007669"/>
    <property type="project" value="UniProtKB-KW"/>
</dbReference>
<dbReference type="Proteomes" id="UP000321933">
    <property type="component" value="Unassembled WGS sequence"/>
</dbReference>
<keyword evidence="4" id="KW-0560">Oxidoreductase</keyword>
<keyword evidence="7" id="KW-1185">Reference proteome</keyword>
<dbReference type="EMBL" id="VRYZ01000006">
    <property type="protein sequence ID" value="TXS90647.1"/>
    <property type="molecule type" value="Genomic_DNA"/>
</dbReference>